<accession>A0A261RMW7</accession>
<comment type="caution">
    <text evidence="1">The sequence shown here is derived from an EMBL/GenBank/DDBJ whole genome shotgun (WGS) entry which is preliminary data.</text>
</comment>
<dbReference type="AlphaFoldDB" id="A0A261RMW7"/>
<protein>
    <submittedName>
        <fullName evidence="1">Uncharacterized protein</fullName>
    </submittedName>
</protein>
<gene>
    <name evidence="1" type="ORF">CAL26_01250</name>
</gene>
<sequence length="69" mass="7787">MTMQAYIFKWFYSARRFGCGMLRSCCHGLFDGWGVIGSRGVSTSSRNRCMNFIIDGGAKASEPIRIRDL</sequence>
<proteinExistence type="predicted"/>
<evidence type="ECO:0000313" key="2">
    <source>
        <dbReference type="Proteomes" id="UP000216857"/>
    </source>
</evidence>
<keyword evidence="2" id="KW-1185">Reference proteome</keyword>
<dbReference type="Proteomes" id="UP000216857">
    <property type="component" value="Unassembled WGS sequence"/>
</dbReference>
<organism evidence="1 2">
    <name type="scientific">Bordetella genomosp. 9</name>
    <dbReference type="NCBI Taxonomy" id="1416803"/>
    <lineage>
        <taxon>Bacteria</taxon>
        <taxon>Pseudomonadati</taxon>
        <taxon>Pseudomonadota</taxon>
        <taxon>Betaproteobacteria</taxon>
        <taxon>Burkholderiales</taxon>
        <taxon>Alcaligenaceae</taxon>
        <taxon>Bordetella</taxon>
    </lineage>
</organism>
<name>A0A261RMW7_9BORD</name>
<dbReference type="EMBL" id="NEVJ01000001">
    <property type="protein sequence ID" value="OZI26012.1"/>
    <property type="molecule type" value="Genomic_DNA"/>
</dbReference>
<evidence type="ECO:0000313" key="1">
    <source>
        <dbReference type="EMBL" id="OZI26012.1"/>
    </source>
</evidence>
<reference evidence="1" key="1">
    <citation type="submission" date="2017-05" db="EMBL/GenBank/DDBJ databases">
        <title>Complete and WGS of Bordetella genogroups.</title>
        <authorList>
            <person name="Spilker T."/>
            <person name="Lipuma J."/>
        </authorList>
    </citation>
    <scope>NUCLEOTIDE SEQUENCE</scope>
    <source>
        <strain evidence="1">AU21707</strain>
    </source>
</reference>